<reference evidence="4" key="1">
    <citation type="journal article" date="2019" name="Int. J. Syst. Evol. Microbiol.">
        <title>The Global Catalogue of Microorganisms (GCM) 10K type strain sequencing project: providing services to taxonomists for standard genome sequencing and annotation.</title>
        <authorList>
            <consortium name="The Broad Institute Genomics Platform"/>
            <consortium name="The Broad Institute Genome Sequencing Center for Infectious Disease"/>
            <person name="Wu L."/>
            <person name="Ma J."/>
        </authorList>
    </citation>
    <scope>NUCLEOTIDE SEQUENCE [LARGE SCALE GENOMIC DNA]</scope>
    <source>
        <strain evidence="4">CCUG 54523</strain>
    </source>
</reference>
<keyword evidence="2" id="KW-0472">Membrane</keyword>
<sequence length="248" mass="26152">MTSGNELIPTRRSRRHGVSTLAETPAPSPRRGPAPTQRWSRRRGVLGVFAAFAAVGFVAAYVGPTGLALSGANAEQGPVMSLYEKSVGDVQSFASGEQTDEQTAARALDRDSYSVYVEPEPEPEPPPPPAVESSSASTGWAPPFVTPDPGTAQAIAYEMVLGRGWGDAEFACLVALWNKESGWRVNAYNASSGAYGIPQSLPGNKMASAGADWETNPATQITWGLGYIGGRYGTPCGAWGHSQSVGWY</sequence>
<gene>
    <name evidence="3" type="ORF">ACFQ0P_15165</name>
</gene>
<feature type="region of interest" description="Disordered" evidence="1">
    <location>
        <begin position="1"/>
        <end position="39"/>
    </location>
</feature>
<keyword evidence="2" id="KW-1133">Transmembrane helix</keyword>
<evidence type="ECO:0000313" key="4">
    <source>
        <dbReference type="Proteomes" id="UP001597055"/>
    </source>
</evidence>
<proteinExistence type="predicted"/>
<evidence type="ECO:0000256" key="1">
    <source>
        <dbReference type="SAM" id="MobiDB-lite"/>
    </source>
</evidence>
<name>A0ABW3AL80_9MICO</name>
<dbReference type="SUPFAM" id="SSF53955">
    <property type="entry name" value="Lysozyme-like"/>
    <property type="match status" value="1"/>
</dbReference>
<keyword evidence="4" id="KW-1185">Reference proteome</keyword>
<evidence type="ECO:0000256" key="2">
    <source>
        <dbReference type="SAM" id="Phobius"/>
    </source>
</evidence>
<dbReference type="Proteomes" id="UP001597055">
    <property type="component" value="Unassembled WGS sequence"/>
</dbReference>
<feature type="transmembrane region" description="Helical" evidence="2">
    <location>
        <begin position="45"/>
        <end position="63"/>
    </location>
</feature>
<accession>A0ABW3AL80</accession>
<dbReference type="EMBL" id="JBHTII010000002">
    <property type="protein sequence ID" value="MFD0791737.1"/>
    <property type="molecule type" value="Genomic_DNA"/>
</dbReference>
<dbReference type="RefSeq" id="WP_378772724.1">
    <property type="nucleotide sequence ID" value="NZ_JBHTII010000002.1"/>
</dbReference>
<organism evidence="3 4">
    <name type="scientific">Microbacterium insulae</name>
    <dbReference type="NCBI Taxonomy" id="483014"/>
    <lineage>
        <taxon>Bacteria</taxon>
        <taxon>Bacillati</taxon>
        <taxon>Actinomycetota</taxon>
        <taxon>Actinomycetes</taxon>
        <taxon>Micrococcales</taxon>
        <taxon>Microbacteriaceae</taxon>
        <taxon>Microbacterium</taxon>
    </lineage>
</organism>
<comment type="caution">
    <text evidence="3">The sequence shown here is derived from an EMBL/GenBank/DDBJ whole genome shotgun (WGS) entry which is preliminary data.</text>
</comment>
<evidence type="ECO:0000313" key="3">
    <source>
        <dbReference type="EMBL" id="MFD0791737.1"/>
    </source>
</evidence>
<keyword evidence="2" id="KW-0812">Transmembrane</keyword>
<feature type="region of interest" description="Disordered" evidence="1">
    <location>
        <begin position="94"/>
        <end position="145"/>
    </location>
</feature>
<protein>
    <submittedName>
        <fullName evidence="3">Lytic transglycosylase domain-containing protein</fullName>
    </submittedName>
</protein>
<dbReference type="InterPro" id="IPR023346">
    <property type="entry name" value="Lysozyme-like_dom_sf"/>
</dbReference>